<dbReference type="Proteomes" id="UP000078532">
    <property type="component" value="Unassembled WGS sequence"/>
</dbReference>
<proteinExistence type="predicted"/>
<name>A0A1B7LEM0_9FIRM</name>
<comment type="caution">
    <text evidence="2">The sequence shown here is derived from an EMBL/GenBank/DDBJ whole genome shotgun (WGS) entry which is preliminary data.</text>
</comment>
<protein>
    <submittedName>
        <fullName evidence="2">Uncharacterized protein</fullName>
    </submittedName>
</protein>
<dbReference type="EMBL" id="LYVF01000158">
    <property type="protein sequence ID" value="OAT81735.1"/>
    <property type="molecule type" value="Genomic_DNA"/>
</dbReference>
<accession>A0A1B7LEM0</accession>
<evidence type="ECO:0000313" key="2">
    <source>
        <dbReference type="EMBL" id="OAT81735.1"/>
    </source>
</evidence>
<feature type="region of interest" description="Disordered" evidence="1">
    <location>
        <begin position="1"/>
        <end position="33"/>
    </location>
</feature>
<sequence>MDLPGTLIVQTGNSGVPREFTPVESPAAETGNRPVAGRRKTFLRRRERLMKRKYRENVILPNGMLSRRQRAAAKEAMLWLLGRGDYNCAEMSEHLGLTEELVNQLADELARAGRLIRGERQVLRLRDPISRWWEGGQARTPV</sequence>
<evidence type="ECO:0000256" key="1">
    <source>
        <dbReference type="SAM" id="MobiDB-lite"/>
    </source>
</evidence>
<organism evidence="2 3">
    <name type="scientific">Desulfotomaculum copahuensis</name>
    <dbReference type="NCBI Taxonomy" id="1838280"/>
    <lineage>
        <taxon>Bacteria</taxon>
        <taxon>Bacillati</taxon>
        <taxon>Bacillota</taxon>
        <taxon>Clostridia</taxon>
        <taxon>Eubacteriales</taxon>
        <taxon>Desulfotomaculaceae</taxon>
        <taxon>Desulfotomaculum</taxon>
    </lineage>
</organism>
<keyword evidence="3" id="KW-1185">Reference proteome</keyword>
<dbReference type="STRING" id="1838280.A6M21_10025"/>
<reference evidence="2 3" key="1">
    <citation type="submission" date="2016-04" db="EMBL/GenBank/DDBJ databases">
        <authorList>
            <person name="Evans L.H."/>
            <person name="Alamgir A."/>
            <person name="Owens N."/>
            <person name="Weber N.D."/>
            <person name="Virtaneva K."/>
            <person name="Barbian K."/>
            <person name="Babar A."/>
            <person name="Rosenke K."/>
        </authorList>
    </citation>
    <scope>NUCLEOTIDE SEQUENCE [LARGE SCALE GENOMIC DNA]</scope>
    <source>
        <strain evidence="2 3">LMa1</strain>
    </source>
</reference>
<dbReference type="AlphaFoldDB" id="A0A1B7LEM0"/>
<gene>
    <name evidence="2" type="ORF">A6M21_10025</name>
</gene>
<evidence type="ECO:0000313" key="3">
    <source>
        <dbReference type="Proteomes" id="UP000078532"/>
    </source>
</evidence>